<dbReference type="InterPro" id="IPR037066">
    <property type="entry name" value="Plug_dom_sf"/>
</dbReference>
<evidence type="ECO:0000256" key="6">
    <source>
        <dbReference type="ARBA" id="ARBA00023136"/>
    </source>
</evidence>
<evidence type="ECO:0000259" key="12">
    <source>
        <dbReference type="Pfam" id="PF07715"/>
    </source>
</evidence>
<keyword evidence="2 8" id="KW-0813">Transport</keyword>
<dbReference type="PROSITE" id="PS51257">
    <property type="entry name" value="PROKAR_LIPOPROTEIN"/>
    <property type="match status" value="1"/>
</dbReference>
<evidence type="ECO:0000256" key="1">
    <source>
        <dbReference type="ARBA" id="ARBA00004571"/>
    </source>
</evidence>
<dbReference type="InterPro" id="IPR036942">
    <property type="entry name" value="Beta-barrel_TonB_sf"/>
</dbReference>
<dbReference type="Proteomes" id="UP000006380">
    <property type="component" value="Chromosome"/>
</dbReference>
<dbReference type="EMBL" id="CP000767">
    <property type="protein sequence ID" value="ALF45091.1"/>
    <property type="molecule type" value="Genomic_DNA"/>
</dbReference>
<dbReference type="Pfam" id="PF07715">
    <property type="entry name" value="Plug"/>
    <property type="match status" value="1"/>
</dbReference>
<keyword evidence="13" id="KW-0675">Receptor</keyword>
<dbReference type="InterPro" id="IPR039426">
    <property type="entry name" value="TonB-dep_rcpt-like"/>
</dbReference>
<dbReference type="SUPFAM" id="SSF56935">
    <property type="entry name" value="Porins"/>
    <property type="match status" value="1"/>
</dbReference>
<keyword evidence="7 8" id="KW-0998">Cell outer membrane</keyword>
<dbReference type="RefSeq" id="WP_049751856.1">
    <property type="nucleotide sequence ID" value="NC_009715.2"/>
</dbReference>
<dbReference type="AlphaFoldDB" id="A0A0M3V1R5"/>
<dbReference type="STRING" id="360105.CCV52592_0811"/>
<dbReference type="OrthoDB" id="9760333at2"/>
<evidence type="ECO:0000256" key="10">
    <source>
        <dbReference type="SAM" id="SignalP"/>
    </source>
</evidence>
<evidence type="ECO:0000256" key="4">
    <source>
        <dbReference type="ARBA" id="ARBA00022692"/>
    </source>
</evidence>
<evidence type="ECO:0000256" key="7">
    <source>
        <dbReference type="ARBA" id="ARBA00023237"/>
    </source>
</evidence>
<comment type="similarity">
    <text evidence="8 9">Belongs to the TonB-dependent receptor family.</text>
</comment>
<name>A0A0M3V1R5_CAMC5</name>
<organism evidence="13 14">
    <name type="scientific">Campylobacter curvus (strain 525.92)</name>
    <dbReference type="NCBI Taxonomy" id="360105"/>
    <lineage>
        <taxon>Bacteria</taxon>
        <taxon>Pseudomonadati</taxon>
        <taxon>Campylobacterota</taxon>
        <taxon>Epsilonproteobacteria</taxon>
        <taxon>Campylobacterales</taxon>
        <taxon>Campylobacteraceae</taxon>
        <taxon>Campylobacter</taxon>
    </lineage>
</organism>
<dbReference type="PANTHER" id="PTHR32552">
    <property type="entry name" value="FERRICHROME IRON RECEPTOR-RELATED"/>
    <property type="match status" value="1"/>
</dbReference>
<keyword evidence="5 9" id="KW-0798">TonB box</keyword>
<evidence type="ECO:0000256" key="9">
    <source>
        <dbReference type="RuleBase" id="RU003357"/>
    </source>
</evidence>
<evidence type="ECO:0000313" key="14">
    <source>
        <dbReference type="Proteomes" id="UP000006380"/>
    </source>
</evidence>
<evidence type="ECO:0000256" key="8">
    <source>
        <dbReference type="PROSITE-ProRule" id="PRU01360"/>
    </source>
</evidence>
<reference evidence="13" key="1">
    <citation type="submission" date="2016-07" db="EMBL/GenBank/DDBJ databases">
        <title>Comparative genomics of the Campylobacter concisus group.</title>
        <authorList>
            <person name="Miller W.G."/>
            <person name="Yee E."/>
            <person name="Chapman M.H."/>
            <person name="Huynh S."/>
            <person name="Bono J.L."/>
            <person name="On S.L.W."/>
            <person name="StLeger J."/>
            <person name="Foster G."/>
            <person name="Parker C.T."/>
        </authorList>
    </citation>
    <scope>NUCLEOTIDE SEQUENCE</scope>
    <source>
        <strain evidence="13">525.92</strain>
    </source>
</reference>
<feature type="signal peptide" evidence="10">
    <location>
        <begin position="1"/>
        <end position="28"/>
    </location>
</feature>
<keyword evidence="6 8" id="KW-0472">Membrane</keyword>
<feature type="domain" description="TonB-dependent receptor plug" evidence="12">
    <location>
        <begin position="70"/>
        <end position="169"/>
    </location>
</feature>
<dbReference type="CDD" id="cd01347">
    <property type="entry name" value="ligand_gated_channel"/>
    <property type="match status" value="1"/>
</dbReference>
<dbReference type="PROSITE" id="PS52016">
    <property type="entry name" value="TONB_DEPENDENT_REC_3"/>
    <property type="match status" value="1"/>
</dbReference>
<keyword evidence="14" id="KW-1185">Reference proteome</keyword>
<sequence>MKKYMGGGSNLLSIVACCAIFFAVNAGAIEEKKLQAVEVNSVGDAVSESGIEEGILNKQVASGPLAGKKVLDMPYQINTMTKEMMNHQGVVGFEDAVKYFPSAQIQHRGGAEVGRPQTRGFEGSVVGNVFWDGFYAISTTAIPMYMFESLQIQNGLAGSLYGGQNPAGIFNYTRKRPVPLQNIIWTDYTSRKNVGIGLDTSDKFEKVGYRGVFYVSGGERQAKQSDYRRRLASLGLDFYPTESLTIETNFSYYQHIMEGMPGSFSLPVDPSTGTARFGVPSAVKTTKAGLGQPFAGSNLKTTTASAKFKYAPNENWYFEGGYQWQRAVRDMYGASNTLLNQNGDFRVSQSGGSGAASKFEASSWFLKGTTDFKTGGIEHSLGVATNGYRWTLFGAKDRGSANYIFGRSNLSNPKVFNPNPNFRKGGGAYKSSYNDMYNIAVADDIKFNENFSTILSVSNSWFKNKDVVKGKKTYDEDGLSYAASFIYKPVENVSVYITYADSLMAGSSYTYDNGPRKGQTVVLKPYRSKQYEIGAKARINELDLSTALFEIKRPIAYLGDDGIYSEQGTQKNVGLELTAGGVIVQNLSVFGGVTLINPKIKEAKAAYAENKYVIGEPRIQSNLLFDYVVPNTNKLAFTTNFHYTGKRYADSSNTYAVPSYFTTDVGVRYVTNAWLGKQTTIRFNINNLFDKKYWAGMFPASMDGTVNPGRGGGDSSTSLFLGQSRTFMLSAQVKF</sequence>
<proteinExistence type="inferred from homology"/>
<keyword evidence="4 8" id="KW-0812">Transmembrane</keyword>
<dbReference type="GO" id="GO:0015344">
    <property type="term" value="F:siderophore uptake transmembrane transporter activity"/>
    <property type="evidence" value="ECO:0007669"/>
    <property type="project" value="TreeGrafter"/>
</dbReference>
<accession>A0A0M3V1R5</accession>
<dbReference type="Gene3D" id="2.170.130.10">
    <property type="entry name" value="TonB-dependent receptor, plug domain"/>
    <property type="match status" value="1"/>
</dbReference>
<dbReference type="KEGG" id="ccv:CCV52592_0811"/>
<evidence type="ECO:0000313" key="13">
    <source>
        <dbReference type="EMBL" id="ALF45091.1"/>
    </source>
</evidence>
<evidence type="ECO:0000256" key="3">
    <source>
        <dbReference type="ARBA" id="ARBA00022452"/>
    </source>
</evidence>
<evidence type="ECO:0000256" key="5">
    <source>
        <dbReference type="ARBA" id="ARBA00023077"/>
    </source>
</evidence>
<dbReference type="Pfam" id="PF00593">
    <property type="entry name" value="TonB_dep_Rec_b-barrel"/>
    <property type="match status" value="1"/>
</dbReference>
<keyword evidence="3 8" id="KW-1134">Transmembrane beta strand</keyword>
<feature type="chain" id="PRO_5005790774" evidence="10">
    <location>
        <begin position="29"/>
        <end position="735"/>
    </location>
</feature>
<evidence type="ECO:0000259" key="11">
    <source>
        <dbReference type="Pfam" id="PF00593"/>
    </source>
</evidence>
<gene>
    <name evidence="13" type="ORF">CCV52592_0811</name>
</gene>
<evidence type="ECO:0000256" key="2">
    <source>
        <dbReference type="ARBA" id="ARBA00022448"/>
    </source>
</evidence>
<protein>
    <submittedName>
        <fullName evidence="13">TonB-dependent receptor</fullName>
    </submittedName>
</protein>
<dbReference type="Gene3D" id="2.40.170.20">
    <property type="entry name" value="TonB-dependent receptor, beta-barrel domain"/>
    <property type="match status" value="1"/>
</dbReference>
<comment type="subcellular location">
    <subcellularLocation>
        <location evidence="1 8">Cell outer membrane</location>
        <topology evidence="1 8">Multi-pass membrane protein</topology>
    </subcellularLocation>
</comment>
<dbReference type="GO" id="GO:0009279">
    <property type="term" value="C:cell outer membrane"/>
    <property type="evidence" value="ECO:0007669"/>
    <property type="project" value="UniProtKB-SubCell"/>
</dbReference>
<dbReference type="InterPro" id="IPR012910">
    <property type="entry name" value="Plug_dom"/>
</dbReference>
<dbReference type="InterPro" id="IPR000531">
    <property type="entry name" value="Beta-barrel_TonB"/>
</dbReference>
<dbReference type="PANTHER" id="PTHR32552:SF82">
    <property type="entry name" value="FCUA PROTEIN"/>
    <property type="match status" value="1"/>
</dbReference>
<feature type="domain" description="TonB-dependent receptor-like beta-barrel" evidence="11">
    <location>
        <begin position="285"/>
        <end position="688"/>
    </location>
</feature>
<keyword evidence="10" id="KW-0732">Signal</keyword>